<accession>A0A8H6KUJ1</accession>
<sequence length="167" mass="18508">MDIEVRCNPIQDTLREISSQSKSHSSEMETFTALHGATSSPSTGGRFCGDDSALVPRGYCPQWPYFLQGVSSWLSRRFETTEMTSDINHAIRIGQKAVSLTAQGHLTRAIRLDSLGISLCLRFQHKGSMEDLDAAIKLGQEVLDCFRNHPIDPGFLNNLALRLGLRS</sequence>
<reference evidence="1" key="1">
    <citation type="journal article" date="2020" name="Phytopathology">
        <title>Genome Sequence Resources of Colletotrichum truncatum, C. plurivorum, C. musicola, and C. sojae: Four Species Pathogenic to Soybean (Glycine max).</title>
        <authorList>
            <person name="Rogerio F."/>
            <person name="Boufleur T.R."/>
            <person name="Ciampi-Guillardi M."/>
            <person name="Sukno S.A."/>
            <person name="Thon M.R."/>
            <person name="Massola Junior N.S."/>
            <person name="Baroncelli R."/>
        </authorList>
    </citation>
    <scope>NUCLEOTIDE SEQUENCE</scope>
    <source>
        <strain evidence="1">LFN00145</strain>
    </source>
</reference>
<organism evidence="1 2">
    <name type="scientific">Colletotrichum plurivorum</name>
    <dbReference type="NCBI Taxonomy" id="2175906"/>
    <lineage>
        <taxon>Eukaryota</taxon>
        <taxon>Fungi</taxon>
        <taxon>Dikarya</taxon>
        <taxon>Ascomycota</taxon>
        <taxon>Pezizomycotina</taxon>
        <taxon>Sordariomycetes</taxon>
        <taxon>Hypocreomycetidae</taxon>
        <taxon>Glomerellales</taxon>
        <taxon>Glomerellaceae</taxon>
        <taxon>Colletotrichum</taxon>
        <taxon>Colletotrichum orchidearum species complex</taxon>
    </lineage>
</organism>
<dbReference type="AlphaFoldDB" id="A0A8H6KUJ1"/>
<gene>
    <name evidence="1" type="ORF">CPLU01_03288</name>
</gene>
<keyword evidence="2" id="KW-1185">Reference proteome</keyword>
<protein>
    <submittedName>
        <fullName evidence="1">TPR domain-containing protein</fullName>
    </submittedName>
</protein>
<dbReference type="Proteomes" id="UP000654918">
    <property type="component" value="Unassembled WGS sequence"/>
</dbReference>
<name>A0A8H6KUJ1_9PEZI</name>
<dbReference type="EMBL" id="WIGO01000027">
    <property type="protein sequence ID" value="KAF6837176.1"/>
    <property type="molecule type" value="Genomic_DNA"/>
</dbReference>
<proteinExistence type="predicted"/>
<evidence type="ECO:0000313" key="1">
    <source>
        <dbReference type="EMBL" id="KAF6837176.1"/>
    </source>
</evidence>
<evidence type="ECO:0000313" key="2">
    <source>
        <dbReference type="Proteomes" id="UP000654918"/>
    </source>
</evidence>
<comment type="caution">
    <text evidence="1">The sequence shown here is derived from an EMBL/GenBank/DDBJ whole genome shotgun (WGS) entry which is preliminary data.</text>
</comment>